<sequence>MVVPADLETRGGAERTTISSLVEHWRQSTSDRSGVYYGHSMGALVAFEAAAAAFADGDPDQTPSAVVLGSPPAAGAAGTAAPALRQRGTLSVRTVRGLERVRRYLPSRDVLPVPVHVLWGELDGVVDERDARAWTGRGSMGSTWHPLRHAGHMFHLAPGGDVSAVLRDLLGQGDTVEEAA</sequence>
<evidence type="ECO:0000313" key="1">
    <source>
        <dbReference type="EMBL" id="GHH67167.1"/>
    </source>
</evidence>
<reference evidence="1" key="1">
    <citation type="journal article" date="2014" name="Int. J. Syst. Evol. Microbiol.">
        <title>Complete genome sequence of Corynebacterium casei LMG S-19264T (=DSM 44701T), isolated from a smear-ripened cheese.</title>
        <authorList>
            <consortium name="US DOE Joint Genome Institute (JGI-PGF)"/>
            <person name="Walter F."/>
            <person name="Albersmeier A."/>
            <person name="Kalinowski J."/>
            <person name="Ruckert C."/>
        </authorList>
    </citation>
    <scope>NUCLEOTIDE SEQUENCE</scope>
    <source>
        <strain evidence="1">CGMCC 4.7398</strain>
    </source>
</reference>
<evidence type="ECO:0008006" key="3">
    <source>
        <dbReference type="Google" id="ProtNLM"/>
    </source>
</evidence>
<dbReference type="Proteomes" id="UP000627369">
    <property type="component" value="Unassembled WGS sequence"/>
</dbReference>
<gene>
    <name evidence="1" type="ORF">GCM10017772_08350</name>
</gene>
<dbReference type="Gene3D" id="3.40.50.1820">
    <property type="entry name" value="alpha/beta hydrolase"/>
    <property type="match status" value="2"/>
</dbReference>
<evidence type="ECO:0000313" key="2">
    <source>
        <dbReference type="Proteomes" id="UP000627369"/>
    </source>
</evidence>
<dbReference type="InterPro" id="IPR029058">
    <property type="entry name" value="AB_hydrolase_fold"/>
</dbReference>
<keyword evidence="2" id="KW-1185">Reference proteome</keyword>
<comment type="caution">
    <text evidence="1">The sequence shown here is derived from an EMBL/GenBank/DDBJ whole genome shotgun (WGS) entry which is preliminary data.</text>
</comment>
<dbReference type="EMBL" id="BNAS01000001">
    <property type="protein sequence ID" value="GHH67167.1"/>
    <property type="molecule type" value="Genomic_DNA"/>
</dbReference>
<accession>A0A919FKM3</accession>
<proteinExistence type="predicted"/>
<name>A0A919FKM3_9MICO</name>
<organism evidence="1 2">
    <name type="scientific">Promicromonospora soli</name>
    <dbReference type="NCBI Taxonomy" id="2035533"/>
    <lineage>
        <taxon>Bacteria</taxon>
        <taxon>Bacillati</taxon>
        <taxon>Actinomycetota</taxon>
        <taxon>Actinomycetes</taxon>
        <taxon>Micrococcales</taxon>
        <taxon>Promicromonosporaceae</taxon>
        <taxon>Promicromonospora</taxon>
    </lineage>
</organism>
<dbReference type="SUPFAM" id="SSF53474">
    <property type="entry name" value="alpha/beta-Hydrolases"/>
    <property type="match status" value="1"/>
</dbReference>
<dbReference type="AlphaFoldDB" id="A0A919FKM3"/>
<protein>
    <recommendedName>
        <fullName evidence="3">Thioesterase domain-containing protein</fullName>
    </recommendedName>
</protein>
<reference evidence="1" key="2">
    <citation type="submission" date="2020-09" db="EMBL/GenBank/DDBJ databases">
        <authorList>
            <person name="Sun Q."/>
            <person name="Zhou Y."/>
        </authorList>
    </citation>
    <scope>NUCLEOTIDE SEQUENCE</scope>
    <source>
        <strain evidence="1">CGMCC 4.7398</strain>
    </source>
</reference>